<keyword evidence="1" id="KW-1064">Adaptive immunity</keyword>
<gene>
    <name evidence="1 3" type="primary">IL2</name>
</gene>
<keyword evidence="1" id="KW-0391">Immunity</keyword>
<evidence type="ECO:0000256" key="1">
    <source>
        <dbReference type="RuleBase" id="RU363134"/>
    </source>
</evidence>
<dbReference type="GO" id="GO:0005125">
    <property type="term" value="F:cytokine activity"/>
    <property type="evidence" value="ECO:0007669"/>
    <property type="project" value="UniProtKB-KW"/>
</dbReference>
<protein>
    <recommendedName>
        <fullName evidence="1">Interleukin-2</fullName>
        <shortName evidence="1">IL-2</shortName>
    </recommendedName>
</protein>
<reference evidence="3" key="1">
    <citation type="submission" date="2025-08" db="UniProtKB">
        <authorList>
            <consortium name="RefSeq"/>
        </authorList>
    </citation>
    <scope>IDENTIFICATION</scope>
    <source>
        <tissue evidence="3">Spleen</tissue>
    </source>
</reference>
<dbReference type="Gene3D" id="1.20.1250.10">
    <property type="match status" value="1"/>
</dbReference>
<keyword evidence="2" id="KW-1185">Reference proteome</keyword>
<keyword evidence="1" id="KW-0732">Signal</keyword>
<keyword evidence="1" id="KW-1015">Disulfide bond</keyword>
<dbReference type="SUPFAM" id="SSF47266">
    <property type="entry name" value="4-helical cytokines"/>
    <property type="match status" value="1"/>
</dbReference>
<dbReference type="InterPro" id="IPR009079">
    <property type="entry name" value="4_helix_cytokine-like_core"/>
</dbReference>
<organism evidence="2 3">
    <name type="scientific">Chrysochloris asiatica</name>
    <name type="common">Cape golden mole</name>
    <dbReference type="NCBI Taxonomy" id="185453"/>
    <lineage>
        <taxon>Eukaryota</taxon>
        <taxon>Metazoa</taxon>
        <taxon>Chordata</taxon>
        <taxon>Craniata</taxon>
        <taxon>Vertebrata</taxon>
        <taxon>Euteleostomi</taxon>
        <taxon>Mammalia</taxon>
        <taxon>Eutheria</taxon>
        <taxon>Afrotheria</taxon>
        <taxon>Chrysochloridae</taxon>
        <taxon>Chrysochlorinae</taxon>
        <taxon>Chrysochloris</taxon>
    </lineage>
</organism>
<dbReference type="OrthoDB" id="9450228at2759"/>
<keyword evidence="1" id="KW-0202">Cytokine</keyword>
<keyword evidence="1" id="KW-0339">Growth factor</keyword>
<dbReference type="GO" id="GO:0005134">
    <property type="term" value="F:interleukin-2 receptor binding"/>
    <property type="evidence" value="ECO:0007669"/>
    <property type="project" value="InterPro"/>
</dbReference>
<dbReference type="AlphaFoldDB" id="A0A9B0TK59"/>
<dbReference type="GeneID" id="102842376"/>
<dbReference type="SMART" id="SM00189">
    <property type="entry name" value="IL2"/>
    <property type="match status" value="1"/>
</dbReference>
<dbReference type="PANTHER" id="PTHR48487">
    <property type="entry name" value="INTERLEUKIN-2"/>
    <property type="match status" value="1"/>
</dbReference>
<keyword evidence="1" id="KW-0964">Secreted</keyword>
<evidence type="ECO:0000313" key="3">
    <source>
        <dbReference type="RefSeq" id="XP_006866348.1"/>
    </source>
</evidence>
<feature type="signal peptide" evidence="1">
    <location>
        <begin position="1"/>
        <end position="21"/>
    </location>
</feature>
<accession>A0A9B0TK59</accession>
<dbReference type="CTD" id="3558"/>
<sequence>MYYRMQLLSCIALTLALLTNSAPTSSSTREIQQQMEQLLLDLQMVLNTVTNSDTPKRSTMCRFKLNMPKKVTELKHLQCFVEELKALEDVLKVAQSKIDTREIISNMNVTALKLKGSETTFMCEYDDKEADIIGFLNKWITFCQSILATLT</sequence>
<dbReference type="RefSeq" id="XP_006866348.1">
    <property type="nucleotide sequence ID" value="XM_006866286.1"/>
</dbReference>
<name>A0A9B0TK59_CHRAS</name>
<dbReference type="GO" id="GO:0005615">
    <property type="term" value="C:extracellular space"/>
    <property type="evidence" value="ECO:0007669"/>
    <property type="project" value="UniProtKB-KW"/>
</dbReference>
<dbReference type="PRINTS" id="PR00265">
    <property type="entry name" value="INTERLEUKIN2"/>
</dbReference>
<dbReference type="InterPro" id="IPR000779">
    <property type="entry name" value="IL-2"/>
</dbReference>
<comment type="function">
    <text evidence="1">Cytokine produced by activated CD4-positive helper T-cells and to a lesser extend activated CD8-positive T-cells and natural killer (NK) cells that plays pivotal roles in the immune response and tolerance. Binds to a receptor complex composed of either the high-affinity trimeric IL-2R (IL2RA/CD25, IL2RB/CD122 and IL2RG/CD132) or the low-affinity dimeric IL-2R (IL2RB and IL2RG). Interaction with the receptor leads to oligomerization and conformation changes in the IL-2R subunits resulting in downstream signaling starting with phosphorylation of JAK1 and JAK3. In turn, JAK1 and JAK3 phosphorylate the receptor to form a docking site leading to the phosphorylation of several substrates including STAT5. This process leads to activation of several pathways including STAT, phosphoinositide-3-kinase/PI3K and mitogen-activated protein kinase/MAPK pathways. Functions as a T-cell growth factor and can increase NK-cell cytolytic activity as well. Promotes strong proliferation of activated B-cells and subsequently immunoglobulin production. Plays a pivotal role in regulating the adaptive immune system by controlling the survival and proliferation of regulatory T-cells, which are required for the maintenance of immune tolerance. Moreover, participates in the differentiation and homeostasis of effector T-cell subsets, including Th1, Th2, Th17 as well as memory CD8-positive T-cells.</text>
</comment>
<dbReference type="GO" id="GO:0002250">
    <property type="term" value="P:adaptive immune response"/>
    <property type="evidence" value="ECO:0007669"/>
    <property type="project" value="UniProtKB-KW"/>
</dbReference>
<feature type="chain" id="PRO_5039745135" description="Interleukin-2" evidence="1">
    <location>
        <begin position="22"/>
        <end position="151"/>
    </location>
</feature>
<comment type="similarity">
    <text evidence="1">Belongs to the IL-2 family.</text>
</comment>
<comment type="subcellular location">
    <subcellularLocation>
        <location evidence="1">Secreted</location>
    </subcellularLocation>
</comment>
<dbReference type="GO" id="GO:0008083">
    <property type="term" value="F:growth factor activity"/>
    <property type="evidence" value="ECO:0007669"/>
    <property type="project" value="UniProtKB-KW"/>
</dbReference>
<dbReference type="PANTHER" id="PTHR48487:SF1">
    <property type="entry name" value="INTERLEUKIN-2"/>
    <property type="match status" value="1"/>
</dbReference>
<proteinExistence type="inferred from homology"/>
<dbReference type="Proteomes" id="UP000504623">
    <property type="component" value="Unplaced"/>
</dbReference>
<evidence type="ECO:0000313" key="2">
    <source>
        <dbReference type="Proteomes" id="UP000504623"/>
    </source>
</evidence>
<dbReference type="Pfam" id="PF00715">
    <property type="entry name" value="IL2"/>
    <property type="match status" value="1"/>
</dbReference>